<sequence>MISYQELRRRQNLPLGTKIELTNAAIQEWYEYWEGQVYISFSGGKDSTVLLDLVRKQYPNVVAFFVDTGLEWPEIRDFVKTIDNVIWLKPKMPFHKVIKRYGYPIISKETANKIYLYHASIRNNNPLVTKKILYGREIDGAFKLPEKWKFLLNASFKISGECCNIMKKTPFKKIKRLYRYVGSMAADSQMRQLYYMKNQCNSFNNKTPGSTPLGFWRTEDIWGYIKRENLSYSKIYDMGYHNTGCMFCMFGVHLEKGNNRFQKMQITHPKLWEYCIYKFGLKEVLETIKVPYKYQGFGLDLYQKH</sequence>
<evidence type="ECO:0000259" key="1">
    <source>
        <dbReference type="Pfam" id="PF01507"/>
    </source>
</evidence>
<feature type="domain" description="Phosphoadenosine phosphosulphate reductase" evidence="1">
    <location>
        <begin position="37"/>
        <end position="85"/>
    </location>
</feature>
<name>A0A6M3KWL5_9ZZZZ</name>
<dbReference type="InterPro" id="IPR014729">
    <property type="entry name" value="Rossmann-like_a/b/a_fold"/>
</dbReference>
<gene>
    <name evidence="2" type="ORF">MM415B02193_0003</name>
</gene>
<feature type="domain" description="Phosphoadenosine phosphosulphate reductase" evidence="1">
    <location>
        <begin position="160"/>
        <end position="248"/>
    </location>
</feature>
<accession>A0A6M3KWL5</accession>
<dbReference type="GO" id="GO:0003824">
    <property type="term" value="F:catalytic activity"/>
    <property type="evidence" value="ECO:0007669"/>
    <property type="project" value="InterPro"/>
</dbReference>
<dbReference type="SUPFAM" id="SSF52402">
    <property type="entry name" value="Adenine nucleotide alpha hydrolases-like"/>
    <property type="match status" value="1"/>
</dbReference>
<organism evidence="2">
    <name type="scientific">viral metagenome</name>
    <dbReference type="NCBI Taxonomy" id="1070528"/>
    <lineage>
        <taxon>unclassified sequences</taxon>
        <taxon>metagenomes</taxon>
        <taxon>organismal metagenomes</taxon>
    </lineage>
</organism>
<dbReference type="PANTHER" id="PTHR43196">
    <property type="entry name" value="SULFATE ADENYLYLTRANSFERASE SUBUNIT 2"/>
    <property type="match status" value="1"/>
</dbReference>
<dbReference type="Gene3D" id="3.40.50.620">
    <property type="entry name" value="HUPs"/>
    <property type="match status" value="1"/>
</dbReference>
<evidence type="ECO:0000313" key="2">
    <source>
        <dbReference type="EMBL" id="QJA85648.1"/>
    </source>
</evidence>
<dbReference type="PANTHER" id="PTHR43196:SF2">
    <property type="entry name" value="PHOSPHOADENOSINE PHOSPHOSULFATE REDUCTASE"/>
    <property type="match status" value="1"/>
</dbReference>
<dbReference type="InterPro" id="IPR050128">
    <property type="entry name" value="Sulfate_adenylyltrnsfr_sub2"/>
</dbReference>
<dbReference type="AlphaFoldDB" id="A0A6M3KWL5"/>
<reference evidence="2" key="1">
    <citation type="submission" date="2020-03" db="EMBL/GenBank/DDBJ databases">
        <title>The deep terrestrial virosphere.</title>
        <authorList>
            <person name="Holmfeldt K."/>
            <person name="Nilsson E."/>
            <person name="Simone D."/>
            <person name="Lopez-Fernandez M."/>
            <person name="Wu X."/>
            <person name="de Brujin I."/>
            <person name="Lundin D."/>
            <person name="Andersson A."/>
            <person name="Bertilsson S."/>
            <person name="Dopson M."/>
        </authorList>
    </citation>
    <scope>NUCLEOTIDE SEQUENCE</scope>
    <source>
        <strain evidence="2">MM415B02193</strain>
    </source>
</reference>
<dbReference type="InterPro" id="IPR002500">
    <property type="entry name" value="PAPS_reduct_dom"/>
</dbReference>
<proteinExistence type="predicted"/>
<dbReference type="EMBL" id="MT142587">
    <property type="protein sequence ID" value="QJA85648.1"/>
    <property type="molecule type" value="Genomic_DNA"/>
</dbReference>
<protein>
    <submittedName>
        <fullName evidence="2">Putative phosphoadenosine phosphosulfate</fullName>
    </submittedName>
</protein>
<dbReference type="Pfam" id="PF01507">
    <property type="entry name" value="PAPS_reduct"/>
    <property type="match status" value="2"/>
</dbReference>